<name>A0AAJ2H4V4_9HYPH</name>
<dbReference type="EMBL" id="JAVLSF010000130">
    <property type="protein sequence ID" value="MDR9777716.1"/>
    <property type="molecule type" value="Genomic_DNA"/>
</dbReference>
<protein>
    <recommendedName>
        <fullName evidence="3">Alpha/beta hydrolase</fullName>
    </recommendedName>
</protein>
<evidence type="ECO:0000313" key="2">
    <source>
        <dbReference type="Proteomes" id="UP001268610"/>
    </source>
</evidence>
<dbReference type="Proteomes" id="UP001268610">
    <property type="component" value="Unassembled WGS sequence"/>
</dbReference>
<accession>A0AAJ2H4V4</accession>
<proteinExistence type="predicted"/>
<gene>
    <name evidence="1" type="ORF">RJJ65_34860</name>
</gene>
<organism evidence="1 2">
    <name type="scientific">Rhizobium hidalgonense</name>
    <dbReference type="NCBI Taxonomy" id="1538159"/>
    <lineage>
        <taxon>Bacteria</taxon>
        <taxon>Pseudomonadati</taxon>
        <taxon>Pseudomonadota</taxon>
        <taxon>Alphaproteobacteria</taxon>
        <taxon>Hyphomicrobiales</taxon>
        <taxon>Rhizobiaceae</taxon>
        <taxon>Rhizobium/Agrobacterium group</taxon>
        <taxon>Rhizobium</taxon>
    </lineage>
</organism>
<evidence type="ECO:0000313" key="1">
    <source>
        <dbReference type="EMBL" id="MDR9777716.1"/>
    </source>
</evidence>
<feature type="non-terminal residue" evidence="1">
    <location>
        <position position="1"/>
    </location>
</feature>
<dbReference type="AlphaFoldDB" id="A0AAJ2H4V4"/>
<sequence length="143" mass="15785">IRKVIRLPKSFFETIVTGTQSVQMDQKLLETIHNISMKKIQNGPSDLGEHSDFMALTKDTKIVDIPYHSIIGNNKGDVPKSEMTDGIVSYNSAHLEGAVSEKIIDGGHSIQETPEAVLELRRILRLHLEKIGDVSADPKGPNT</sequence>
<evidence type="ECO:0008006" key="3">
    <source>
        <dbReference type="Google" id="ProtNLM"/>
    </source>
</evidence>
<comment type="caution">
    <text evidence="1">The sequence shown here is derived from an EMBL/GenBank/DDBJ whole genome shotgun (WGS) entry which is preliminary data.</text>
</comment>
<reference evidence="1" key="1">
    <citation type="submission" date="2023-04" db="EMBL/GenBank/DDBJ databases">
        <title>Genomic characterization of faba bean (Vicia faba) microsymbionts in Mexican soils.</title>
        <authorList>
            <person name="Rivera Orduna F.N."/>
            <person name="Guevara-Luna J."/>
            <person name="Yan J."/>
            <person name="Arroyo-Herrera I."/>
            <person name="Li Y."/>
            <person name="Vasquez-Murrieta M.S."/>
            <person name="Wang E.T."/>
        </authorList>
    </citation>
    <scope>NUCLEOTIDE SEQUENCE</scope>
    <source>
        <strain evidence="1">CH26</strain>
    </source>
</reference>